<evidence type="ECO:0000259" key="1">
    <source>
        <dbReference type="Pfam" id="PF11396"/>
    </source>
</evidence>
<name>A0ABW5NHJ6_9SPHI</name>
<evidence type="ECO:0000313" key="3">
    <source>
        <dbReference type="Proteomes" id="UP001597393"/>
    </source>
</evidence>
<organism evidence="2 3">
    <name type="scientific">Sphingobacterium corticis</name>
    <dbReference type="NCBI Taxonomy" id="1812823"/>
    <lineage>
        <taxon>Bacteria</taxon>
        <taxon>Pseudomonadati</taxon>
        <taxon>Bacteroidota</taxon>
        <taxon>Sphingobacteriia</taxon>
        <taxon>Sphingobacteriales</taxon>
        <taxon>Sphingobacteriaceae</taxon>
        <taxon>Sphingobacterium</taxon>
    </lineage>
</organism>
<keyword evidence="3" id="KW-1185">Reference proteome</keyword>
<dbReference type="Proteomes" id="UP001597393">
    <property type="component" value="Unassembled WGS sequence"/>
</dbReference>
<gene>
    <name evidence="2" type="ORF">ACFSQ3_00985</name>
</gene>
<dbReference type="Pfam" id="PF11396">
    <property type="entry name" value="PepSY_like"/>
    <property type="match status" value="1"/>
</dbReference>
<dbReference type="EMBL" id="JBHUMA010000003">
    <property type="protein sequence ID" value="MFD2597509.1"/>
    <property type="molecule type" value="Genomic_DNA"/>
</dbReference>
<protein>
    <submittedName>
        <fullName evidence="2">PepSY-like domain-containing protein</fullName>
    </submittedName>
</protein>
<accession>A0ABW5NHJ6</accession>
<evidence type="ECO:0000313" key="2">
    <source>
        <dbReference type="EMBL" id="MFD2597509.1"/>
    </source>
</evidence>
<comment type="caution">
    <text evidence="2">The sequence shown here is derived from an EMBL/GenBank/DDBJ whole genome shotgun (WGS) entry which is preliminary data.</text>
</comment>
<sequence length="149" mass="17366">MEQVWRIAFIGVIMYSFWATSYAQKKAVSVAELPSKAKDFLMEHYERVQVSSVTSEIKSWFAKDAFQVKLRDGKSIEFDELGNWKELDGKRAALPLAIVPEKVRIYLARSFPKNFVVRMRRDDDKYLVAISNGLELEFNRKGKFIKINH</sequence>
<proteinExistence type="predicted"/>
<dbReference type="SUPFAM" id="SSF160574">
    <property type="entry name" value="BT0923-like"/>
    <property type="match status" value="1"/>
</dbReference>
<reference evidence="3" key="1">
    <citation type="journal article" date="2019" name="Int. J. Syst. Evol. Microbiol.">
        <title>The Global Catalogue of Microorganisms (GCM) 10K type strain sequencing project: providing services to taxonomists for standard genome sequencing and annotation.</title>
        <authorList>
            <consortium name="The Broad Institute Genomics Platform"/>
            <consortium name="The Broad Institute Genome Sequencing Center for Infectious Disease"/>
            <person name="Wu L."/>
            <person name="Ma J."/>
        </authorList>
    </citation>
    <scope>NUCLEOTIDE SEQUENCE [LARGE SCALE GENOMIC DNA]</scope>
    <source>
        <strain evidence="3">KCTC 42248</strain>
    </source>
</reference>
<feature type="domain" description="Putative beta-lactamase-inhibitor-like PepSY-like" evidence="1">
    <location>
        <begin position="66"/>
        <end position="146"/>
    </location>
</feature>
<dbReference type="InterPro" id="IPR021533">
    <property type="entry name" value="PepSY-like"/>
</dbReference>
<dbReference type="RefSeq" id="WP_380866712.1">
    <property type="nucleotide sequence ID" value="NZ_JBHUMA010000003.1"/>
</dbReference>
<dbReference type="Gene3D" id="3.40.1420.30">
    <property type="match status" value="1"/>
</dbReference>